<organism evidence="1 2">
    <name type="scientific">Tagetes erecta</name>
    <name type="common">African marigold</name>
    <dbReference type="NCBI Taxonomy" id="13708"/>
    <lineage>
        <taxon>Eukaryota</taxon>
        <taxon>Viridiplantae</taxon>
        <taxon>Streptophyta</taxon>
        <taxon>Embryophyta</taxon>
        <taxon>Tracheophyta</taxon>
        <taxon>Spermatophyta</taxon>
        <taxon>Magnoliopsida</taxon>
        <taxon>eudicotyledons</taxon>
        <taxon>Gunneridae</taxon>
        <taxon>Pentapetalae</taxon>
        <taxon>asterids</taxon>
        <taxon>campanulids</taxon>
        <taxon>Asterales</taxon>
        <taxon>Asteraceae</taxon>
        <taxon>Asteroideae</taxon>
        <taxon>Heliantheae alliance</taxon>
        <taxon>Tageteae</taxon>
        <taxon>Tagetes</taxon>
    </lineage>
</organism>
<sequence length="109" mass="11778">MSHLLAYIPGCLHLTATLPSVVSSPALGRWLGFVCPNQTLSGPRWRWVIGLDTDACDFGGLIACPRPLSDVHGGCPYPNRHRRRSGVEMGKGSNNVAAMMDMENLGCIK</sequence>
<reference evidence="1" key="1">
    <citation type="journal article" date="2023" name="bioRxiv">
        <title>Improved chromosome-level genome assembly for marigold (Tagetes erecta).</title>
        <authorList>
            <person name="Jiang F."/>
            <person name="Yuan L."/>
            <person name="Wang S."/>
            <person name="Wang H."/>
            <person name="Xu D."/>
            <person name="Wang A."/>
            <person name="Fan W."/>
        </authorList>
    </citation>
    <scope>NUCLEOTIDE SEQUENCE</scope>
    <source>
        <strain evidence="1">WSJ</strain>
        <tissue evidence="1">Leaf</tissue>
    </source>
</reference>
<dbReference type="AlphaFoldDB" id="A0AAD8LJM4"/>
<proteinExistence type="predicted"/>
<dbReference type="EMBL" id="JAUHHV010000001">
    <property type="protein sequence ID" value="KAK1440111.1"/>
    <property type="molecule type" value="Genomic_DNA"/>
</dbReference>
<evidence type="ECO:0000313" key="2">
    <source>
        <dbReference type="Proteomes" id="UP001229421"/>
    </source>
</evidence>
<name>A0AAD8LJM4_TARER</name>
<protein>
    <submittedName>
        <fullName evidence="1">Uncharacterized protein</fullName>
    </submittedName>
</protein>
<dbReference type="Proteomes" id="UP001229421">
    <property type="component" value="Unassembled WGS sequence"/>
</dbReference>
<gene>
    <name evidence="1" type="ORF">QVD17_05936</name>
</gene>
<accession>A0AAD8LJM4</accession>
<keyword evidence="2" id="KW-1185">Reference proteome</keyword>
<evidence type="ECO:0000313" key="1">
    <source>
        <dbReference type="EMBL" id="KAK1440111.1"/>
    </source>
</evidence>
<comment type="caution">
    <text evidence="1">The sequence shown here is derived from an EMBL/GenBank/DDBJ whole genome shotgun (WGS) entry which is preliminary data.</text>
</comment>